<dbReference type="AlphaFoldDB" id="A0A423XGP7"/>
<evidence type="ECO:0000313" key="2">
    <source>
        <dbReference type="EMBL" id="ROW15389.1"/>
    </source>
</evidence>
<feature type="region of interest" description="Disordered" evidence="1">
    <location>
        <begin position="34"/>
        <end position="54"/>
    </location>
</feature>
<name>A0A423XGP7_9PEZI</name>
<sequence length="265" mass="29577">MPDHNTSRHNRGKKATGTEDWVKVPRDLEWKEDLVEESTNSLPSQSAATSETELKSTSVGSLLKEFCLKVVNTSSSGGRLEYIRHIPPPRGRPAPIACVSRDFQSAIEKVLFDTACVICPPRDISPWLYGPADFLDMVRGHRRIDVKKIFLTVGPEDDLGYDIDTWWGYVCSGARFYLRLLSEWAVATPQPSQLTLVVSWYPSPLYGDALPSEPPLDWPAVPAFCTLSFNPFGRDCVGPPSFLPRLCRNMPSVTELVTSDHEGRP</sequence>
<proteinExistence type="predicted"/>
<organism evidence="2 3">
    <name type="scientific">Cytospora leucostoma</name>
    <dbReference type="NCBI Taxonomy" id="1230097"/>
    <lineage>
        <taxon>Eukaryota</taxon>
        <taxon>Fungi</taxon>
        <taxon>Dikarya</taxon>
        <taxon>Ascomycota</taxon>
        <taxon>Pezizomycotina</taxon>
        <taxon>Sordariomycetes</taxon>
        <taxon>Sordariomycetidae</taxon>
        <taxon>Diaporthales</taxon>
        <taxon>Cytosporaceae</taxon>
        <taxon>Cytospora</taxon>
    </lineage>
</organism>
<dbReference type="EMBL" id="LKEB01000009">
    <property type="protein sequence ID" value="ROW15389.1"/>
    <property type="molecule type" value="Genomic_DNA"/>
</dbReference>
<dbReference type="Proteomes" id="UP000285146">
    <property type="component" value="Unassembled WGS sequence"/>
</dbReference>
<evidence type="ECO:0000256" key="1">
    <source>
        <dbReference type="SAM" id="MobiDB-lite"/>
    </source>
</evidence>
<feature type="compositionally biased region" description="Polar residues" evidence="1">
    <location>
        <begin position="37"/>
        <end position="54"/>
    </location>
</feature>
<protein>
    <submittedName>
        <fullName evidence="2">Uncharacterized protein</fullName>
    </submittedName>
</protein>
<dbReference type="OrthoDB" id="5235080at2759"/>
<accession>A0A423XGP7</accession>
<keyword evidence="3" id="KW-1185">Reference proteome</keyword>
<feature type="region of interest" description="Disordered" evidence="1">
    <location>
        <begin position="1"/>
        <end position="22"/>
    </location>
</feature>
<dbReference type="InParanoid" id="A0A423XGP7"/>
<evidence type="ECO:0000313" key="3">
    <source>
        <dbReference type="Proteomes" id="UP000285146"/>
    </source>
</evidence>
<reference evidence="2 3" key="1">
    <citation type="submission" date="2015-09" db="EMBL/GenBank/DDBJ databases">
        <title>Host preference determinants of Valsa canker pathogens revealed by comparative genomics.</title>
        <authorList>
            <person name="Yin Z."/>
            <person name="Huang L."/>
        </authorList>
    </citation>
    <scope>NUCLEOTIDE SEQUENCE [LARGE SCALE GENOMIC DNA]</scope>
    <source>
        <strain evidence="2 3">SXYLt</strain>
    </source>
</reference>
<comment type="caution">
    <text evidence="2">The sequence shown here is derived from an EMBL/GenBank/DDBJ whole genome shotgun (WGS) entry which is preliminary data.</text>
</comment>
<gene>
    <name evidence="2" type="ORF">VPNG_02221</name>
</gene>